<evidence type="ECO:0000313" key="3">
    <source>
        <dbReference type="Proteomes" id="UP000023152"/>
    </source>
</evidence>
<dbReference type="Proteomes" id="UP000023152">
    <property type="component" value="Unassembled WGS sequence"/>
</dbReference>
<evidence type="ECO:0000313" key="2">
    <source>
        <dbReference type="EMBL" id="ETN98207.1"/>
    </source>
</evidence>
<feature type="non-terminal residue" evidence="2">
    <location>
        <position position="117"/>
    </location>
</feature>
<keyword evidence="1" id="KW-1133">Transmembrane helix</keyword>
<reference evidence="2 3" key="1">
    <citation type="journal article" date="2013" name="Curr. Biol.">
        <title>The Genome of the Foraminiferan Reticulomyxa filosa.</title>
        <authorList>
            <person name="Glockner G."/>
            <person name="Hulsmann N."/>
            <person name="Schleicher M."/>
            <person name="Noegel A.A."/>
            <person name="Eichinger L."/>
            <person name="Gallinger C."/>
            <person name="Pawlowski J."/>
            <person name="Sierra R."/>
            <person name="Euteneuer U."/>
            <person name="Pillet L."/>
            <person name="Moustafa A."/>
            <person name="Platzer M."/>
            <person name="Groth M."/>
            <person name="Szafranski K."/>
            <person name="Schliwa M."/>
        </authorList>
    </citation>
    <scope>NUCLEOTIDE SEQUENCE [LARGE SCALE GENOMIC DNA]</scope>
</reference>
<keyword evidence="1" id="KW-0812">Transmembrane</keyword>
<gene>
    <name evidence="2" type="ORF">RFI_39305</name>
</gene>
<accession>X6L8B3</accession>
<feature type="transmembrane region" description="Helical" evidence="1">
    <location>
        <begin position="38"/>
        <end position="58"/>
    </location>
</feature>
<dbReference type="EMBL" id="ASPP01047362">
    <property type="protein sequence ID" value="ETN98207.1"/>
    <property type="molecule type" value="Genomic_DNA"/>
</dbReference>
<sequence length="117" mass="14097">MFDYFRVPRAHTHRLEFLNQIEAIEPFPRWEEYPEEGWFFYFILFLLSTYNLCCDVVLQKHGSKGKFRLSKFKDFGKLLCDDDSPAFDPNQAYFVRGKFDVEMVLSEELELRSFPFD</sequence>
<keyword evidence="3" id="KW-1185">Reference proteome</keyword>
<keyword evidence="1" id="KW-0472">Membrane</keyword>
<name>X6L8B3_RETFI</name>
<organism evidence="2 3">
    <name type="scientific">Reticulomyxa filosa</name>
    <dbReference type="NCBI Taxonomy" id="46433"/>
    <lineage>
        <taxon>Eukaryota</taxon>
        <taxon>Sar</taxon>
        <taxon>Rhizaria</taxon>
        <taxon>Retaria</taxon>
        <taxon>Foraminifera</taxon>
        <taxon>Monothalamids</taxon>
        <taxon>Reticulomyxidae</taxon>
        <taxon>Reticulomyxa</taxon>
    </lineage>
</organism>
<protein>
    <submittedName>
        <fullName evidence="2">Uncharacterized protein</fullName>
    </submittedName>
</protein>
<dbReference type="AlphaFoldDB" id="X6L8B3"/>
<proteinExistence type="predicted"/>
<evidence type="ECO:0000256" key="1">
    <source>
        <dbReference type="SAM" id="Phobius"/>
    </source>
</evidence>
<comment type="caution">
    <text evidence="2">The sequence shown here is derived from an EMBL/GenBank/DDBJ whole genome shotgun (WGS) entry which is preliminary data.</text>
</comment>